<accession>A0A5C8E163</accession>
<name>A0A5C8E163_9SPIR</name>
<keyword evidence="2" id="KW-0472">Membrane</keyword>
<dbReference type="SUPFAM" id="SSF53448">
    <property type="entry name" value="Nucleotide-diphospho-sugar transferases"/>
    <property type="match status" value="1"/>
</dbReference>
<feature type="transmembrane region" description="Helical" evidence="2">
    <location>
        <begin position="244"/>
        <end position="266"/>
    </location>
</feature>
<reference evidence="4 5" key="1">
    <citation type="journal article" date="1992" name="Lakartidningen">
        <title>[Penicillin V and not amoxicillin is the first choice preparation in acute otitis].</title>
        <authorList>
            <person name="Kamme C."/>
            <person name="Lundgren K."/>
            <person name="Prellner K."/>
        </authorList>
    </citation>
    <scope>NUCLEOTIDE SEQUENCE [LARGE SCALE GENOMIC DNA]</scope>
    <source>
        <strain evidence="4 5">PC5538III-lc</strain>
    </source>
</reference>
<organism evidence="4 5">
    <name type="scientific">Brachyspira aalborgi</name>
    <dbReference type="NCBI Taxonomy" id="29522"/>
    <lineage>
        <taxon>Bacteria</taxon>
        <taxon>Pseudomonadati</taxon>
        <taxon>Spirochaetota</taxon>
        <taxon>Spirochaetia</taxon>
        <taxon>Brachyspirales</taxon>
        <taxon>Brachyspiraceae</taxon>
        <taxon>Brachyspira</taxon>
    </lineage>
</organism>
<dbReference type="Proteomes" id="UP000324707">
    <property type="component" value="Unassembled WGS sequence"/>
</dbReference>
<evidence type="ECO:0000256" key="1">
    <source>
        <dbReference type="ARBA" id="ARBA00038494"/>
    </source>
</evidence>
<keyword evidence="2" id="KW-0812">Transmembrane</keyword>
<dbReference type="AlphaFoldDB" id="A0A5C8E163"/>
<keyword evidence="2" id="KW-1133">Transmembrane helix</keyword>
<evidence type="ECO:0000259" key="3">
    <source>
        <dbReference type="Pfam" id="PF00535"/>
    </source>
</evidence>
<evidence type="ECO:0000256" key="2">
    <source>
        <dbReference type="SAM" id="Phobius"/>
    </source>
</evidence>
<dbReference type="PANTHER" id="PTHR43630:SF2">
    <property type="entry name" value="GLYCOSYLTRANSFERASE"/>
    <property type="match status" value="1"/>
</dbReference>
<comment type="similarity">
    <text evidence="1">Belongs to the glycosyltransferase 2 family. WaaE/KdtX subfamily.</text>
</comment>
<feature type="domain" description="Glycosyltransferase 2-like" evidence="3">
    <location>
        <begin position="3"/>
        <end position="130"/>
    </location>
</feature>
<dbReference type="GO" id="GO:0016740">
    <property type="term" value="F:transferase activity"/>
    <property type="evidence" value="ECO:0007669"/>
    <property type="project" value="UniProtKB-KW"/>
</dbReference>
<proteinExistence type="inferred from homology"/>
<evidence type="ECO:0000313" key="5">
    <source>
        <dbReference type="Proteomes" id="UP000324707"/>
    </source>
</evidence>
<protein>
    <submittedName>
        <fullName evidence="4">Glycosyltransferase</fullName>
    </submittedName>
</protein>
<gene>
    <name evidence="4" type="ORF">EPJ69_07235</name>
</gene>
<dbReference type="InterPro" id="IPR001173">
    <property type="entry name" value="Glyco_trans_2-like"/>
</dbReference>
<comment type="caution">
    <text evidence="4">The sequence shown here is derived from an EMBL/GenBank/DDBJ whole genome shotgun (WGS) entry which is preliminary data.</text>
</comment>
<dbReference type="Gene3D" id="3.90.550.10">
    <property type="entry name" value="Spore Coat Polysaccharide Biosynthesis Protein SpsA, Chain A"/>
    <property type="match status" value="1"/>
</dbReference>
<dbReference type="EMBL" id="SAXX01000021">
    <property type="protein sequence ID" value="TXJ31420.1"/>
    <property type="molecule type" value="Genomic_DNA"/>
</dbReference>
<evidence type="ECO:0000313" key="4">
    <source>
        <dbReference type="EMBL" id="TXJ31420.1"/>
    </source>
</evidence>
<dbReference type="Pfam" id="PF00535">
    <property type="entry name" value="Glycos_transf_2"/>
    <property type="match status" value="1"/>
</dbReference>
<sequence>MVSIVITTKNAEEFIADCIKSVVNSNYIKEGGKVEIILVDNHSTDKTVEIAKSFGVKTFIKGPERSAQRNYGVEMAFGEIVGILDVDMTLSETVISECVEIFENNENIKAVYVPEKIFGEGFFNKVRNFERSFYNATVIDGARFFRRESFLQIGGFDISLFAAEDWDIDRRIKNIGEVSIIKSNLFHHENHNLKKYIIKKSYYASNFDNYFKKWGFDEITKKQFGFYYRYFGVFIEKGKWKKLFAHPLLSFSMYFLLFLRGCVFILSKFNISKKESVYNLKKK</sequence>
<dbReference type="RefSeq" id="WP_147736766.1">
    <property type="nucleotide sequence ID" value="NZ_SAXX01000021.1"/>
</dbReference>
<dbReference type="PANTHER" id="PTHR43630">
    <property type="entry name" value="POLY-BETA-1,6-N-ACETYL-D-GLUCOSAMINE SYNTHASE"/>
    <property type="match status" value="1"/>
</dbReference>
<dbReference type="InterPro" id="IPR029044">
    <property type="entry name" value="Nucleotide-diphossugar_trans"/>
</dbReference>
<keyword evidence="4" id="KW-0808">Transferase</keyword>